<dbReference type="RefSeq" id="WP_263608326.1">
    <property type="nucleotide sequence ID" value="NZ_JAOVQM010000003.1"/>
</dbReference>
<reference evidence="6" key="1">
    <citation type="submission" date="2022-09" db="EMBL/GenBank/DDBJ databases">
        <title>Novel Mycoplasma species identified in domestic and wild animals.</title>
        <authorList>
            <person name="Volokhov D.V."/>
            <person name="Furtak V.A."/>
            <person name="Zagorodnyaya T.A."/>
        </authorList>
    </citation>
    <scope>NUCLEOTIDE SEQUENCE</scope>
    <source>
        <strain evidence="6">Oakley</strain>
    </source>
</reference>
<evidence type="ECO:0000256" key="3">
    <source>
        <dbReference type="PROSITE-ProRule" id="PRU01091"/>
    </source>
</evidence>
<evidence type="ECO:0000256" key="2">
    <source>
        <dbReference type="PROSITE-ProRule" id="PRU00169"/>
    </source>
</evidence>
<organism evidence="6 7">
    <name type="scientific">Paracholeplasma manati</name>
    <dbReference type="NCBI Taxonomy" id="591373"/>
    <lineage>
        <taxon>Bacteria</taxon>
        <taxon>Bacillati</taxon>
        <taxon>Mycoplasmatota</taxon>
        <taxon>Mollicutes</taxon>
        <taxon>Acholeplasmatales</taxon>
        <taxon>Acholeplasmataceae</taxon>
        <taxon>Paracholeplasma</taxon>
    </lineage>
</organism>
<sequence length="227" mass="26366">MNGQILLVEDNKTVHKILLEALKKENFQVLSAFDGAQAMFHFEKSNIDLVVLDLILPDIEGKDIIEAIRKTANTPILVISAKNADTDKAEMLTIGADDYLAKPFSMIEFVARIHAAIRRYRMTHHDHKQVKTIGDLEFHLYNYMFYNHGLEIPLTKKEARILELFFNNPNKIITKKMLYEAVWNEPYYDDENVINVHMKRIRNKIEKDSTNPEIITTVWGIGYQFKA</sequence>
<dbReference type="InterPro" id="IPR001789">
    <property type="entry name" value="Sig_transdc_resp-reg_receiver"/>
</dbReference>
<keyword evidence="7" id="KW-1185">Reference proteome</keyword>
<dbReference type="Pfam" id="PF00486">
    <property type="entry name" value="Trans_reg_C"/>
    <property type="match status" value="1"/>
</dbReference>
<evidence type="ECO:0000313" key="7">
    <source>
        <dbReference type="Proteomes" id="UP001177160"/>
    </source>
</evidence>
<dbReference type="InterPro" id="IPR039420">
    <property type="entry name" value="WalR-like"/>
</dbReference>
<comment type="caution">
    <text evidence="6">The sequence shown here is derived from an EMBL/GenBank/DDBJ whole genome shotgun (WGS) entry which is preliminary data.</text>
</comment>
<dbReference type="SMART" id="SM00448">
    <property type="entry name" value="REC"/>
    <property type="match status" value="1"/>
</dbReference>
<dbReference type="PROSITE" id="PS50110">
    <property type="entry name" value="RESPONSE_REGULATORY"/>
    <property type="match status" value="1"/>
</dbReference>
<dbReference type="EMBL" id="JAOVQM010000003">
    <property type="protein sequence ID" value="MCV2232148.1"/>
    <property type="molecule type" value="Genomic_DNA"/>
</dbReference>
<protein>
    <submittedName>
        <fullName evidence="6">Response regulator transcription factor</fullName>
    </submittedName>
</protein>
<dbReference type="PANTHER" id="PTHR48111">
    <property type="entry name" value="REGULATOR OF RPOS"/>
    <property type="match status" value="1"/>
</dbReference>
<name>A0ABT2Y5Y0_9MOLU</name>
<dbReference type="Pfam" id="PF00072">
    <property type="entry name" value="Response_reg"/>
    <property type="match status" value="1"/>
</dbReference>
<dbReference type="InterPro" id="IPR036388">
    <property type="entry name" value="WH-like_DNA-bd_sf"/>
</dbReference>
<evidence type="ECO:0000259" key="5">
    <source>
        <dbReference type="PROSITE" id="PS51755"/>
    </source>
</evidence>
<dbReference type="Gene3D" id="3.40.50.2300">
    <property type="match status" value="1"/>
</dbReference>
<proteinExistence type="predicted"/>
<dbReference type="Gene3D" id="6.10.250.690">
    <property type="match status" value="1"/>
</dbReference>
<dbReference type="CDD" id="cd00383">
    <property type="entry name" value="trans_reg_C"/>
    <property type="match status" value="1"/>
</dbReference>
<dbReference type="InterPro" id="IPR011006">
    <property type="entry name" value="CheY-like_superfamily"/>
</dbReference>
<dbReference type="PANTHER" id="PTHR48111:SF26">
    <property type="entry name" value="STAGE 0 SPORULATION PROTEIN A HOMOLOG"/>
    <property type="match status" value="1"/>
</dbReference>
<dbReference type="Gene3D" id="1.10.10.10">
    <property type="entry name" value="Winged helix-like DNA-binding domain superfamily/Winged helix DNA-binding domain"/>
    <property type="match status" value="1"/>
</dbReference>
<accession>A0ABT2Y5Y0</accession>
<keyword evidence="1 3" id="KW-0238">DNA-binding</keyword>
<evidence type="ECO:0000256" key="1">
    <source>
        <dbReference type="ARBA" id="ARBA00023125"/>
    </source>
</evidence>
<evidence type="ECO:0000259" key="4">
    <source>
        <dbReference type="PROSITE" id="PS50110"/>
    </source>
</evidence>
<dbReference type="Proteomes" id="UP001177160">
    <property type="component" value="Unassembled WGS sequence"/>
</dbReference>
<evidence type="ECO:0000313" key="6">
    <source>
        <dbReference type="EMBL" id="MCV2232148.1"/>
    </source>
</evidence>
<feature type="domain" description="Response regulatory" evidence="4">
    <location>
        <begin position="4"/>
        <end position="117"/>
    </location>
</feature>
<dbReference type="PROSITE" id="PS51755">
    <property type="entry name" value="OMPR_PHOB"/>
    <property type="match status" value="1"/>
</dbReference>
<feature type="domain" description="OmpR/PhoB-type" evidence="5">
    <location>
        <begin position="128"/>
        <end position="227"/>
    </location>
</feature>
<gene>
    <name evidence="6" type="ORF">N7548_04830</name>
</gene>
<dbReference type="InterPro" id="IPR001867">
    <property type="entry name" value="OmpR/PhoB-type_DNA-bd"/>
</dbReference>
<feature type="modified residue" description="4-aspartylphosphate" evidence="2">
    <location>
        <position position="53"/>
    </location>
</feature>
<feature type="DNA-binding region" description="OmpR/PhoB-type" evidence="3">
    <location>
        <begin position="128"/>
        <end position="227"/>
    </location>
</feature>
<keyword evidence="2" id="KW-0597">Phosphoprotein</keyword>
<dbReference type="SMART" id="SM00862">
    <property type="entry name" value="Trans_reg_C"/>
    <property type="match status" value="1"/>
</dbReference>
<dbReference type="SUPFAM" id="SSF52172">
    <property type="entry name" value="CheY-like"/>
    <property type="match status" value="1"/>
</dbReference>